<name>A0A8C0DZP7_BALMU</name>
<proteinExistence type="predicted"/>
<evidence type="ECO:0000313" key="2">
    <source>
        <dbReference type="Ensembl" id="ENSBMSP00010027395.1"/>
    </source>
</evidence>
<accession>A0A8C0DZP7</accession>
<protein>
    <submittedName>
        <fullName evidence="2">Uncharacterized protein</fullName>
    </submittedName>
</protein>
<feature type="region of interest" description="Disordered" evidence="1">
    <location>
        <begin position="12"/>
        <end position="37"/>
    </location>
</feature>
<organism evidence="2">
    <name type="scientific">Balaenoptera musculus</name>
    <name type="common">Blue whale</name>
    <dbReference type="NCBI Taxonomy" id="9771"/>
    <lineage>
        <taxon>Eukaryota</taxon>
        <taxon>Metazoa</taxon>
        <taxon>Chordata</taxon>
        <taxon>Craniata</taxon>
        <taxon>Vertebrata</taxon>
        <taxon>Euteleostomi</taxon>
        <taxon>Mammalia</taxon>
        <taxon>Eutheria</taxon>
        <taxon>Laurasiatheria</taxon>
        <taxon>Artiodactyla</taxon>
        <taxon>Whippomorpha</taxon>
        <taxon>Cetacea</taxon>
        <taxon>Mysticeti</taxon>
        <taxon>Balaenopteridae</taxon>
        <taxon>Balaenoptera</taxon>
    </lineage>
</organism>
<dbReference type="AlphaFoldDB" id="A0A8C0DZP7"/>
<dbReference type="GeneTree" id="ENSGT00860000135888"/>
<evidence type="ECO:0000256" key="1">
    <source>
        <dbReference type="SAM" id="MobiDB-lite"/>
    </source>
</evidence>
<reference evidence="2" key="1">
    <citation type="submission" date="2023-09" db="UniProtKB">
        <authorList>
            <consortium name="Ensembl"/>
        </authorList>
    </citation>
    <scope>IDENTIFICATION</scope>
</reference>
<sequence>MFDCWSFILCKETGGDDGPPARGPSEANEEEGDPRVDVSDVIRLVRDQPGGTPTPAGRTAESPGRRLTAVSWAPSCCGRMGYEVCLCQNLSF</sequence>
<dbReference type="OMA" id="WSFILCK"/>
<dbReference type="Ensembl" id="ENSBMST00010030155.1">
    <property type="protein sequence ID" value="ENSBMSP00010027395.1"/>
    <property type="gene ID" value="ENSBMSG00010019911.1"/>
</dbReference>